<dbReference type="EMBL" id="CP097463">
    <property type="protein sequence ID" value="WAX57520.1"/>
    <property type="molecule type" value="Genomic_DNA"/>
</dbReference>
<proteinExistence type="predicted"/>
<dbReference type="Pfam" id="PF14530">
    <property type="entry name" value="DUF4439"/>
    <property type="match status" value="1"/>
</dbReference>
<evidence type="ECO:0000313" key="3">
    <source>
        <dbReference type="Proteomes" id="UP001164693"/>
    </source>
</evidence>
<organism evidence="2 3">
    <name type="scientific">Jatrophihabitans cynanchi</name>
    <dbReference type="NCBI Taxonomy" id="2944128"/>
    <lineage>
        <taxon>Bacteria</taxon>
        <taxon>Bacillati</taxon>
        <taxon>Actinomycetota</taxon>
        <taxon>Actinomycetes</taxon>
        <taxon>Jatrophihabitantales</taxon>
        <taxon>Jatrophihabitantaceae</taxon>
        <taxon>Jatrophihabitans</taxon>
    </lineage>
</organism>
<dbReference type="SUPFAM" id="SSF47240">
    <property type="entry name" value="Ferritin-like"/>
    <property type="match status" value="1"/>
</dbReference>
<reference evidence="2" key="1">
    <citation type="submission" date="2022-05" db="EMBL/GenBank/DDBJ databases">
        <title>Jatrophihabitans sp. SB3-54 whole genome sequence.</title>
        <authorList>
            <person name="Suh M.K."/>
            <person name="Eom M.K."/>
            <person name="Kim J.S."/>
            <person name="Kim H.S."/>
            <person name="Do H.E."/>
            <person name="Shin Y.K."/>
            <person name="Lee J.-S."/>
        </authorList>
    </citation>
    <scope>NUCLEOTIDE SEQUENCE</scope>
    <source>
        <strain evidence="2">SB3-54</strain>
    </source>
</reference>
<dbReference type="RefSeq" id="WP_269444061.1">
    <property type="nucleotide sequence ID" value="NZ_CP097463.1"/>
</dbReference>
<dbReference type="Proteomes" id="UP001164693">
    <property type="component" value="Chromosome"/>
</dbReference>
<name>A0ABY7JY79_9ACTN</name>
<sequence length="143" mass="14697">MSDLVAAWQAALAAEYRAAFGYGVLGAHLHGSPQLGLAISCSDAHEALRDSTAQAIASAGLTPVPATADYPDVYPVDDAAAARALAPRLEDDCAAAWRYLYAVAAATSGPQASGLRRSAQVALTASAVRATRWRGTTDPFPGL</sequence>
<dbReference type="InterPro" id="IPR029447">
    <property type="entry name" value="DUF4439"/>
</dbReference>
<dbReference type="InterPro" id="IPR009078">
    <property type="entry name" value="Ferritin-like_SF"/>
</dbReference>
<protein>
    <submittedName>
        <fullName evidence="2">Ferritin-like domain-containing protein</fullName>
    </submittedName>
</protein>
<keyword evidence="3" id="KW-1185">Reference proteome</keyword>
<dbReference type="Gene3D" id="1.20.1260.10">
    <property type="match status" value="1"/>
</dbReference>
<accession>A0ABY7JY79</accession>
<evidence type="ECO:0000259" key="1">
    <source>
        <dbReference type="Pfam" id="PF14530"/>
    </source>
</evidence>
<gene>
    <name evidence="2" type="ORF">M6B22_01830</name>
</gene>
<evidence type="ECO:0000313" key="2">
    <source>
        <dbReference type="EMBL" id="WAX57520.1"/>
    </source>
</evidence>
<dbReference type="InterPro" id="IPR012347">
    <property type="entry name" value="Ferritin-like"/>
</dbReference>
<feature type="domain" description="DUF4439" evidence="1">
    <location>
        <begin position="7"/>
        <end position="143"/>
    </location>
</feature>